<dbReference type="AlphaFoldDB" id="A0A7Y9JC65"/>
<evidence type="ECO:0000256" key="6">
    <source>
        <dbReference type="SAM" id="SignalP"/>
    </source>
</evidence>
<keyword evidence="9" id="KW-1185">Reference proteome</keyword>
<evidence type="ECO:0000313" key="9">
    <source>
        <dbReference type="Proteomes" id="UP000535511"/>
    </source>
</evidence>
<proteinExistence type="inferred from homology"/>
<evidence type="ECO:0000256" key="4">
    <source>
        <dbReference type="ARBA" id="ARBA00022807"/>
    </source>
</evidence>
<evidence type="ECO:0000313" key="8">
    <source>
        <dbReference type="EMBL" id="NYD43675.1"/>
    </source>
</evidence>
<dbReference type="RefSeq" id="WP_218851557.1">
    <property type="nucleotide sequence ID" value="NZ_JACCBG010000001.1"/>
</dbReference>
<comment type="similarity">
    <text evidence="1">Belongs to the peptidase C40 family.</text>
</comment>
<dbReference type="GO" id="GO:0006508">
    <property type="term" value="P:proteolysis"/>
    <property type="evidence" value="ECO:0007669"/>
    <property type="project" value="UniProtKB-KW"/>
</dbReference>
<protein>
    <submittedName>
        <fullName evidence="8">Cell wall-associated NlpC family hydrolase</fullName>
    </submittedName>
</protein>
<reference evidence="8 9" key="1">
    <citation type="submission" date="2020-07" db="EMBL/GenBank/DDBJ databases">
        <title>Sequencing the genomes of 1000 actinobacteria strains.</title>
        <authorList>
            <person name="Klenk H.-P."/>
        </authorList>
    </citation>
    <scope>NUCLEOTIDE SEQUENCE [LARGE SCALE GENOMIC DNA]</scope>
    <source>
        <strain evidence="8 9">DSM 21350</strain>
    </source>
</reference>
<feature type="chain" id="PRO_5038843264" evidence="6">
    <location>
        <begin position="34"/>
        <end position="224"/>
    </location>
</feature>
<feature type="region of interest" description="Disordered" evidence="5">
    <location>
        <begin position="62"/>
        <end position="81"/>
    </location>
</feature>
<dbReference type="Proteomes" id="UP000535511">
    <property type="component" value="Unassembled WGS sequence"/>
</dbReference>
<keyword evidence="2" id="KW-0645">Protease</keyword>
<evidence type="ECO:0000259" key="7">
    <source>
        <dbReference type="PROSITE" id="PS51935"/>
    </source>
</evidence>
<dbReference type="EMBL" id="JACCBG010000001">
    <property type="protein sequence ID" value="NYD43675.1"/>
    <property type="molecule type" value="Genomic_DNA"/>
</dbReference>
<evidence type="ECO:0000256" key="1">
    <source>
        <dbReference type="ARBA" id="ARBA00007074"/>
    </source>
</evidence>
<sequence>MPRTIARSLATATASLLLLVGCLVLSGTPGAAAAAGARHAAHCHTGHHHKHHHRARHHHRTRHHHAGRHHHRARHHHHKRHHHANRHHHAKCHRHHHKRHHHKRHHHASRAARVLHAAASRRGAPYRWGATGPRSFDCSGYTSWVYRRVGVHLPRTAAEQSRATRHVSHRAARPGDLVFFASHRRVYHVGIYAGHHSIWHAPHTGTVVHREHLWTAHYFVGRVR</sequence>
<dbReference type="PROSITE" id="PS51257">
    <property type="entry name" value="PROKAR_LIPOPROTEIN"/>
    <property type="match status" value="1"/>
</dbReference>
<comment type="caution">
    <text evidence="8">The sequence shown here is derived from an EMBL/GenBank/DDBJ whole genome shotgun (WGS) entry which is preliminary data.</text>
</comment>
<keyword evidence="3 8" id="KW-0378">Hydrolase</keyword>
<dbReference type="InterPro" id="IPR000064">
    <property type="entry name" value="NLP_P60_dom"/>
</dbReference>
<dbReference type="PROSITE" id="PS51935">
    <property type="entry name" value="NLPC_P60"/>
    <property type="match status" value="1"/>
</dbReference>
<feature type="domain" description="NlpC/P60" evidence="7">
    <location>
        <begin position="108"/>
        <end position="224"/>
    </location>
</feature>
<feature type="signal peptide" evidence="6">
    <location>
        <begin position="1"/>
        <end position="33"/>
    </location>
</feature>
<dbReference type="Pfam" id="PF00877">
    <property type="entry name" value="NLPC_P60"/>
    <property type="match status" value="1"/>
</dbReference>
<dbReference type="GO" id="GO:0008234">
    <property type="term" value="F:cysteine-type peptidase activity"/>
    <property type="evidence" value="ECO:0007669"/>
    <property type="project" value="UniProtKB-KW"/>
</dbReference>
<name>A0A7Y9JC65_9ACTN</name>
<dbReference type="SUPFAM" id="SSF54001">
    <property type="entry name" value="Cysteine proteinases"/>
    <property type="match status" value="1"/>
</dbReference>
<gene>
    <name evidence="8" type="ORF">BJZ21_003758</name>
</gene>
<dbReference type="PANTHER" id="PTHR47053">
    <property type="entry name" value="MUREIN DD-ENDOPEPTIDASE MEPH-RELATED"/>
    <property type="match status" value="1"/>
</dbReference>
<dbReference type="Gene3D" id="3.90.1720.10">
    <property type="entry name" value="endopeptidase domain like (from Nostoc punctiforme)"/>
    <property type="match status" value="1"/>
</dbReference>
<dbReference type="PANTHER" id="PTHR47053:SF1">
    <property type="entry name" value="MUREIN DD-ENDOPEPTIDASE MEPH-RELATED"/>
    <property type="match status" value="1"/>
</dbReference>
<evidence type="ECO:0000256" key="2">
    <source>
        <dbReference type="ARBA" id="ARBA00022670"/>
    </source>
</evidence>
<keyword evidence="6" id="KW-0732">Signal</keyword>
<dbReference type="InterPro" id="IPR051202">
    <property type="entry name" value="Peptidase_C40"/>
</dbReference>
<evidence type="ECO:0000256" key="3">
    <source>
        <dbReference type="ARBA" id="ARBA00022801"/>
    </source>
</evidence>
<dbReference type="InterPro" id="IPR038765">
    <property type="entry name" value="Papain-like_cys_pep_sf"/>
</dbReference>
<organism evidence="8 9">
    <name type="scientific">Nocardioides panaciterrulae</name>
    <dbReference type="NCBI Taxonomy" id="661492"/>
    <lineage>
        <taxon>Bacteria</taxon>
        <taxon>Bacillati</taxon>
        <taxon>Actinomycetota</taxon>
        <taxon>Actinomycetes</taxon>
        <taxon>Propionibacteriales</taxon>
        <taxon>Nocardioidaceae</taxon>
        <taxon>Nocardioides</taxon>
    </lineage>
</organism>
<evidence type="ECO:0000256" key="5">
    <source>
        <dbReference type="SAM" id="MobiDB-lite"/>
    </source>
</evidence>
<accession>A0A7Y9JC65</accession>
<keyword evidence="4" id="KW-0788">Thiol protease</keyword>